<keyword evidence="5 10" id="KW-0812">Transmembrane</keyword>
<feature type="domain" description="Secretin/TonB short N-terminal" evidence="12">
    <location>
        <begin position="71"/>
        <end position="122"/>
    </location>
</feature>
<evidence type="ECO:0000256" key="3">
    <source>
        <dbReference type="ARBA" id="ARBA00022452"/>
    </source>
</evidence>
<dbReference type="InterPro" id="IPR036942">
    <property type="entry name" value="Beta-barrel_TonB_sf"/>
</dbReference>
<dbReference type="Gene3D" id="2.40.170.20">
    <property type="entry name" value="TonB-dependent receptor, beta-barrel domain"/>
    <property type="match status" value="1"/>
</dbReference>
<dbReference type="EMBL" id="FOQO01000005">
    <property type="protein sequence ID" value="SFI70134.1"/>
    <property type="molecule type" value="Genomic_DNA"/>
</dbReference>
<evidence type="ECO:0000313" key="14">
    <source>
        <dbReference type="Proteomes" id="UP000198670"/>
    </source>
</evidence>
<evidence type="ECO:0000256" key="9">
    <source>
        <dbReference type="ARBA" id="ARBA00023237"/>
    </source>
</evidence>
<reference evidence="13 14" key="1">
    <citation type="submission" date="2016-10" db="EMBL/GenBank/DDBJ databases">
        <authorList>
            <person name="de Groot N.N."/>
        </authorList>
    </citation>
    <scope>NUCLEOTIDE SEQUENCE [LARGE SCALE GENOMIC DNA]</scope>
    <source>
        <strain evidence="13 14">RK1</strain>
    </source>
</reference>
<evidence type="ECO:0000259" key="12">
    <source>
        <dbReference type="SMART" id="SM00965"/>
    </source>
</evidence>
<gene>
    <name evidence="13" type="ORF">SAMN05444682_105156</name>
</gene>
<dbReference type="InterPro" id="IPR000531">
    <property type="entry name" value="Beta-barrel_TonB"/>
</dbReference>
<dbReference type="Pfam" id="PF13715">
    <property type="entry name" value="CarbopepD_reg_2"/>
    <property type="match status" value="1"/>
</dbReference>
<keyword evidence="7 11" id="KW-0798">TonB box</keyword>
<dbReference type="NCBIfam" id="TIGR04056">
    <property type="entry name" value="OMP_RagA_SusC"/>
    <property type="match status" value="1"/>
</dbReference>
<dbReference type="NCBIfam" id="TIGR04057">
    <property type="entry name" value="SusC_RagA_signa"/>
    <property type="match status" value="1"/>
</dbReference>
<evidence type="ECO:0000256" key="1">
    <source>
        <dbReference type="ARBA" id="ARBA00004571"/>
    </source>
</evidence>
<comment type="subcellular location">
    <subcellularLocation>
        <location evidence="1 10">Cell outer membrane</location>
        <topology evidence="1 10">Multi-pass membrane protein</topology>
    </subcellularLocation>
</comment>
<dbReference type="InterPro" id="IPR037066">
    <property type="entry name" value="Plug_dom_sf"/>
</dbReference>
<sequence length="1138" mass="124923">MINYEFSVWRGHAWPSGKMSQLLRIMKLTSLLLLWASLHLAAATKSQTVTLKVKKQPLPEVLASIKAQTGYLILYNDRYVNPQMLVSIDVNNQRLETVLDQLLSPRQLTYYIKDQTIAIRRPKTTSAQITRPMPVPEVQQPEVSGTVTDESGQPLEGVTVAVKNSRVATITDSNGNYRIPISKDGTTLVFTIVGFDAQEHRMGTRRVFDLRLKASLSDLDEVVVVGYGTTRKSDLTGSIASVKSEDLNIGMVQSADIGLRGKVAGVQVTQISGQPGAGTTIRIRGTNSIQGNNEPLYVVDGIPLSGGNNAEGLATGIDASTSGLTHISPSDIESIEILKDASATAIYGARGASGVVLITTKRGKEGASNVNFNVYTGMQQLDKKVELTSPEEWAIMWNEAAEYLNLPTRYDVNNLPARTDWQNEIYRKAPIQNYELMFSGGNEKMRYMLSSGYMDQKGIVVNSSFKRYSFRLNLDRKVSDRLNIGANFSVVGTNSNVAESANENATDAVGATLLASPTLSVKENGEYILYVDMDNKNPNPVSKLREYVNKDIRSRLLGNIFGELDIIPGLKAKVSFSMDVSNGKANFYAPKSTTVGKLNEGLARVGVVNTVYWNSTNTLTYTKEINDIHRLTVMGGVTWEKSVGESLSSTASGFVTDLLTFNNLGSATNLSTASGNPNMFSIHSYIGRANYSLLDRYLLTFTGRIDGSSRFGAENKYAVFPSLALGWRLSEEPFFQPLKATVNNLKLRVSHGVTGEQAIPSFRSLSSLTSSVIILGEDANAVGFYQTRLPNPNLKWERTRQTDLGIDVGFWNNRLSLVVDVYKKKTTDLLFAIDIPRTSGFQSALQNIGSIENKGLEVGVSAQLLSGKFSWDMTINNSFNRNKLLALSSGIQEIYNPTGGIISGDTKSQPTLLRVGMPLGILYGYVFDGAILDEAEAATIKQSRSAPGELKVKDIDGDGAITVADKTIIGNANPKYTGGWTNNFSYKGFGLMVLTHWSVGNNIYSLQHVMNTFMDRGYNMAKDFYLNRWTAENPNNHTPRSGHDARNYVDNSWHVFNGSFFRIKNITLSYDIPVNTLDIKFLRGLRAYLSADNVHTFTKYPGYNPEGSAFGNNSLAQGVDIGVYPNAKVFMLGLNVTF</sequence>
<evidence type="ECO:0000256" key="10">
    <source>
        <dbReference type="PROSITE-ProRule" id="PRU01360"/>
    </source>
</evidence>
<evidence type="ECO:0000313" key="13">
    <source>
        <dbReference type="EMBL" id="SFI70134.1"/>
    </source>
</evidence>
<dbReference type="Proteomes" id="UP000198670">
    <property type="component" value="Unassembled WGS sequence"/>
</dbReference>
<dbReference type="GO" id="GO:0009279">
    <property type="term" value="C:cell outer membrane"/>
    <property type="evidence" value="ECO:0007669"/>
    <property type="project" value="UniProtKB-SubCell"/>
</dbReference>
<dbReference type="STRING" id="1477437.SAMN05444682_105156"/>
<dbReference type="InterPro" id="IPR023997">
    <property type="entry name" value="TonB-dep_OMP_SusC/RagA_CS"/>
</dbReference>
<dbReference type="Pfam" id="PF07660">
    <property type="entry name" value="STN"/>
    <property type="match status" value="1"/>
</dbReference>
<name>A0A1I3KCN2_9SPHI</name>
<dbReference type="FunFam" id="2.170.130.10:FF:000008">
    <property type="entry name" value="SusC/RagA family TonB-linked outer membrane protein"/>
    <property type="match status" value="1"/>
</dbReference>
<dbReference type="Pfam" id="PF07715">
    <property type="entry name" value="Plug"/>
    <property type="match status" value="1"/>
</dbReference>
<dbReference type="RefSeq" id="WP_090626823.1">
    <property type="nucleotide sequence ID" value="NZ_FOQO01000005.1"/>
</dbReference>
<dbReference type="Pfam" id="PF00593">
    <property type="entry name" value="TonB_dep_Rec_b-barrel"/>
    <property type="match status" value="1"/>
</dbReference>
<dbReference type="SMART" id="SM00965">
    <property type="entry name" value="STN"/>
    <property type="match status" value="1"/>
</dbReference>
<evidence type="ECO:0000256" key="11">
    <source>
        <dbReference type="RuleBase" id="RU003357"/>
    </source>
</evidence>
<keyword evidence="4" id="KW-0406">Ion transport</keyword>
<evidence type="ECO:0000256" key="8">
    <source>
        <dbReference type="ARBA" id="ARBA00023136"/>
    </source>
</evidence>
<keyword evidence="2 10" id="KW-0813">Transport</keyword>
<keyword evidence="14" id="KW-1185">Reference proteome</keyword>
<comment type="similarity">
    <text evidence="10 11">Belongs to the TonB-dependent receptor family.</text>
</comment>
<evidence type="ECO:0000256" key="7">
    <source>
        <dbReference type="ARBA" id="ARBA00023077"/>
    </source>
</evidence>
<keyword evidence="8 10" id="KW-0472">Membrane</keyword>
<evidence type="ECO:0000256" key="5">
    <source>
        <dbReference type="ARBA" id="ARBA00022692"/>
    </source>
</evidence>
<protein>
    <submittedName>
        <fullName evidence="13">TonB-linked outer membrane protein, SusC/RagA family</fullName>
    </submittedName>
</protein>
<organism evidence="13 14">
    <name type="scientific">Parapedobacter indicus</name>
    <dbReference type="NCBI Taxonomy" id="1477437"/>
    <lineage>
        <taxon>Bacteria</taxon>
        <taxon>Pseudomonadati</taxon>
        <taxon>Bacteroidota</taxon>
        <taxon>Sphingobacteriia</taxon>
        <taxon>Sphingobacteriales</taxon>
        <taxon>Sphingobacteriaceae</taxon>
        <taxon>Parapedobacter</taxon>
    </lineage>
</organism>
<keyword evidence="3 10" id="KW-1134">Transmembrane beta strand</keyword>
<dbReference type="Gene3D" id="3.55.50.30">
    <property type="match status" value="1"/>
</dbReference>
<dbReference type="AlphaFoldDB" id="A0A1I3KCN2"/>
<dbReference type="Gene3D" id="2.60.40.1120">
    <property type="entry name" value="Carboxypeptidase-like, regulatory domain"/>
    <property type="match status" value="1"/>
</dbReference>
<dbReference type="InterPro" id="IPR008969">
    <property type="entry name" value="CarboxyPept-like_regulatory"/>
</dbReference>
<proteinExistence type="inferred from homology"/>
<dbReference type="GO" id="GO:0006826">
    <property type="term" value="P:iron ion transport"/>
    <property type="evidence" value="ECO:0007669"/>
    <property type="project" value="UniProtKB-KW"/>
</dbReference>
<dbReference type="OrthoDB" id="1096961at2"/>
<keyword evidence="9 10" id="KW-0998">Cell outer membrane</keyword>
<dbReference type="SUPFAM" id="SSF49464">
    <property type="entry name" value="Carboxypeptidase regulatory domain-like"/>
    <property type="match status" value="1"/>
</dbReference>
<accession>A0A1I3KCN2</accession>
<dbReference type="InterPro" id="IPR039426">
    <property type="entry name" value="TonB-dep_rcpt-like"/>
</dbReference>
<keyword evidence="4" id="KW-0410">Iron transport</keyword>
<evidence type="ECO:0000256" key="2">
    <source>
        <dbReference type="ARBA" id="ARBA00022448"/>
    </source>
</evidence>
<evidence type="ECO:0000256" key="6">
    <source>
        <dbReference type="ARBA" id="ARBA00023004"/>
    </source>
</evidence>
<dbReference type="SUPFAM" id="SSF56935">
    <property type="entry name" value="Porins"/>
    <property type="match status" value="1"/>
</dbReference>
<evidence type="ECO:0000256" key="4">
    <source>
        <dbReference type="ARBA" id="ARBA00022496"/>
    </source>
</evidence>
<keyword evidence="6" id="KW-0408">Iron</keyword>
<dbReference type="PROSITE" id="PS52016">
    <property type="entry name" value="TONB_DEPENDENT_REC_3"/>
    <property type="match status" value="1"/>
</dbReference>
<dbReference type="InterPro" id="IPR012910">
    <property type="entry name" value="Plug_dom"/>
</dbReference>
<dbReference type="InterPro" id="IPR023996">
    <property type="entry name" value="TonB-dep_OMP_SusC/RagA"/>
</dbReference>
<dbReference type="Gene3D" id="2.170.130.10">
    <property type="entry name" value="TonB-dependent receptor, plug domain"/>
    <property type="match status" value="1"/>
</dbReference>
<dbReference type="InterPro" id="IPR011662">
    <property type="entry name" value="Secretin/TonB_short_N"/>
</dbReference>